<gene>
    <name evidence="1" type="ORF">K8N75_12520</name>
</gene>
<comment type="caution">
    <text evidence="1">The sequence shown here is derived from an EMBL/GenBank/DDBJ whole genome shotgun (WGS) entry which is preliminary data.</text>
</comment>
<proteinExistence type="predicted"/>
<evidence type="ECO:0000313" key="1">
    <source>
        <dbReference type="EMBL" id="MBZ2166860.1"/>
    </source>
</evidence>
<accession>A0A8T5V087</accession>
<dbReference type="EMBL" id="JAIOUQ010000016">
    <property type="protein sequence ID" value="MBZ2166860.1"/>
    <property type="molecule type" value="Genomic_DNA"/>
</dbReference>
<organism evidence="1 2">
    <name type="scientific">Methanobacterium spitsbergense</name>
    <dbReference type="NCBI Taxonomy" id="2874285"/>
    <lineage>
        <taxon>Archaea</taxon>
        <taxon>Methanobacteriati</taxon>
        <taxon>Methanobacteriota</taxon>
        <taxon>Methanomada group</taxon>
        <taxon>Methanobacteria</taxon>
        <taxon>Methanobacteriales</taxon>
        <taxon>Methanobacteriaceae</taxon>
        <taxon>Methanobacterium</taxon>
    </lineage>
</organism>
<evidence type="ECO:0000313" key="2">
    <source>
        <dbReference type="Proteomes" id="UP000825933"/>
    </source>
</evidence>
<sequence length="129" mass="15164">MQDKNNSNKNTDETILNLKKVKGERLLSFETNNIKEIKQLKLKFKALNEKEKINEVILQADNITFVKHNNELENVFTAVDVKKIVGKRFLEYEDWHAEILTDTGNLIAPQYNLTLTFEEGYVMEIENYR</sequence>
<reference evidence="2" key="1">
    <citation type="journal article" date="2022" name="Microbiol. Resour. Announc.">
        <title>Draft Genome Sequence of a Methanogenic Archaeon from West Spitsbergen Permafrost.</title>
        <authorList>
            <person name="Trubitsyn V."/>
            <person name="Rivkina E."/>
            <person name="Shcherbakova V."/>
        </authorList>
    </citation>
    <scope>NUCLEOTIDE SEQUENCE [LARGE SCALE GENOMIC DNA]</scope>
    <source>
        <strain evidence="2">VT</strain>
    </source>
</reference>
<dbReference type="AlphaFoldDB" id="A0A8T5V087"/>
<dbReference type="Proteomes" id="UP000825933">
    <property type="component" value="Unassembled WGS sequence"/>
</dbReference>
<keyword evidence="2" id="KW-1185">Reference proteome</keyword>
<name>A0A8T5V087_9EURY</name>
<dbReference type="RefSeq" id="WP_223792405.1">
    <property type="nucleotide sequence ID" value="NZ_JAIOUQ010000016.1"/>
</dbReference>
<protein>
    <submittedName>
        <fullName evidence="1">Uncharacterized protein</fullName>
    </submittedName>
</protein>